<dbReference type="Proteomes" id="UP000200980">
    <property type="component" value="Unassembled WGS sequence"/>
</dbReference>
<evidence type="ECO:0000313" key="2">
    <source>
        <dbReference type="Proteomes" id="UP000200980"/>
    </source>
</evidence>
<keyword evidence="2" id="KW-1185">Reference proteome</keyword>
<reference evidence="1 2" key="1">
    <citation type="journal article" date="2016" name="PLoS ONE">
        <title>Whole-Genome Sequence Analysis of Bombella intestini LMG 28161T, a Novel Acetic Acid Bacterium Isolated from the Crop of a Red-Tailed Bumble Bee, Bombus lapidarius.</title>
        <authorList>
            <person name="Li L."/>
            <person name="Illeghems K."/>
            <person name="Van Kerrebroeck S."/>
            <person name="Borremans W."/>
            <person name="Cleenwerck I."/>
            <person name="Smagghe G."/>
            <person name="De Vuyst L."/>
            <person name="Vandamme P."/>
        </authorList>
    </citation>
    <scope>NUCLEOTIDE SEQUENCE [LARGE SCALE GENOMIC DNA]</scope>
    <source>
        <strain evidence="1 2">R-52487</strain>
    </source>
</reference>
<dbReference type="RefSeq" id="WP_077396414.1">
    <property type="nucleotide sequence ID" value="NZ_JATM01000003.1"/>
</dbReference>
<dbReference type="STRING" id="1539051.AL01_05375"/>
<gene>
    <name evidence="1" type="ORF">AL01_05375</name>
</gene>
<name>A0A1S8GPI8_9PROT</name>
<dbReference type="OrthoDB" id="5690318at2"/>
<accession>A0A1S8GPI8</accession>
<evidence type="ECO:0000313" key="1">
    <source>
        <dbReference type="EMBL" id="OOL18244.1"/>
    </source>
</evidence>
<dbReference type="AlphaFoldDB" id="A0A1S8GPI8"/>
<organism evidence="1 2">
    <name type="scientific">Bombella intestini</name>
    <dbReference type="NCBI Taxonomy" id="1539051"/>
    <lineage>
        <taxon>Bacteria</taxon>
        <taxon>Pseudomonadati</taxon>
        <taxon>Pseudomonadota</taxon>
        <taxon>Alphaproteobacteria</taxon>
        <taxon>Acetobacterales</taxon>
        <taxon>Acetobacteraceae</taxon>
        <taxon>Bombella</taxon>
    </lineage>
</organism>
<proteinExistence type="predicted"/>
<dbReference type="EMBL" id="JATM01000003">
    <property type="protein sequence ID" value="OOL18244.1"/>
    <property type="molecule type" value="Genomic_DNA"/>
</dbReference>
<comment type="caution">
    <text evidence="1">The sequence shown here is derived from an EMBL/GenBank/DDBJ whole genome shotgun (WGS) entry which is preliminary data.</text>
</comment>
<protein>
    <submittedName>
        <fullName evidence="1">Uncharacterized protein</fullName>
    </submittedName>
</protein>
<sequence>MIATTTPSFTRKQISVTFFVPGPDGSFDSFTVGQGHAIQAIIKHAGFTTGSEAEVSIKGLSHADRNSLSIIPDHPTWDNLNTTTAGKTVITIQAGDEGTPLAILFTGTIDRAYTDYDDLDIPFHVHAMTSTIPASILPQAKGYDGPQDVTTLLEDICRDAGFQLLDHGGWERHASLTNHYRWGTALNQIQTILTATKGIFSFSPFSPIKGENQIIPMANGQKAIPYKGLLEIWGPTFTGLPQVGQEQTVPIISSKTGMIGYPRYSSSGISLTTLLRPDITFWHPLMLDSTYLPISPAETGMVGTPPWNGLWLATFVWHDISTETPHGPWHTHMDCIRTTLGKR</sequence>